<dbReference type="Proteomes" id="UP000231279">
    <property type="component" value="Unassembled WGS sequence"/>
</dbReference>
<dbReference type="OrthoDB" id="1922883at2759"/>
<keyword evidence="8" id="KW-1185">Reference proteome</keyword>
<dbReference type="SUPFAM" id="SSF47699">
    <property type="entry name" value="Bifunctional inhibitor/lipid-transfer protein/seed storage 2S albumin"/>
    <property type="match status" value="1"/>
</dbReference>
<dbReference type="SMART" id="SM00499">
    <property type="entry name" value="AAI"/>
    <property type="match status" value="1"/>
</dbReference>
<evidence type="ECO:0000313" key="7">
    <source>
        <dbReference type="EMBL" id="PIN03470.1"/>
    </source>
</evidence>
<dbReference type="CDD" id="cd00261">
    <property type="entry name" value="AAI_SS"/>
    <property type="match status" value="1"/>
</dbReference>
<name>A0A2G9GDW4_9LAMI</name>
<keyword evidence="2" id="KW-0758">Storage protein</keyword>
<evidence type="ECO:0000259" key="5">
    <source>
        <dbReference type="SMART" id="SM00499"/>
    </source>
</evidence>
<feature type="chain" id="PRO_5015080123" description="Bifunctional inhibitor/plant lipid transfer protein/seed storage helical domain-containing protein" evidence="4">
    <location>
        <begin position="22"/>
        <end position="142"/>
    </location>
</feature>
<dbReference type="Gene3D" id="1.10.110.10">
    <property type="entry name" value="Plant lipid-transfer and hydrophobic proteins"/>
    <property type="match status" value="1"/>
</dbReference>
<protein>
    <recommendedName>
        <fullName evidence="5">Bifunctional inhibitor/plant lipid transfer protein/seed storage helical domain-containing protein</fullName>
    </recommendedName>
</protein>
<organism evidence="6 8">
    <name type="scientific">Handroanthus impetiginosus</name>
    <dbReference type="NCBI Taxonomy" id="429701"/>
    <lineage>
        <taxon>Eukaryota</taxon>
        <taxon>Viridiplantae</taxon>
        <taxon>Streptophyta</taxon>
        <taxon>Embryophyta</taxon>
        <taxon>Tracheophyta</taxon>
        <taxon>Spermatophyta</taxon>
        <taxon>Magnoliopsida</taxon>
        <taxon>eudicotyledons</taxon>
        <taxon>Gunneridae</taxon>
        <taxon>Pentapetalae</taxon>
        <taxon>asterids</taxon>
        <taxon>lamiids</taxon>
        <taxon>Lamiales</taxon>
        <taxon>Bignoniaceae</taxon>
        <taxon>Crescentiina</taxon>
        <taxon>Tabebuia alliance</taxon>
        <taxon>Handroanthus</taxon>
    </lineage>
</organism>
<dbReference type="PANTHER" id="PTHR35496">
    <property type="entry name" value="2S SEED STORAGE PROTEIN 1-RELATED"/>
    <property type="match status" value="1"/>
</dbReference>
<reference evidence="6" key="1">
    <citation type="submission" date="2017-07" db="EMBL/GenBank/DDBJ databases">
        <authorList>
            <person name="Sun Z.S."/>
            <person name="Albrecht U."/>
            <person name="Echele G."/>
            <person name="Lee C.C."/>
        </authorList>
    </citation>
    <scope>NUCLEOTIDE SEQUENCE</scope>
    <source>
        <strain evidence="6">UFG-1</strain>
        <tissue evidence="6">Leaf</tissue>
    </source>
</reference>
<feature type="domain" description="Bifunctional inhibitor/plant lipid transfer protein/seed storage helical" evidence="5">
    <location>
        <begin position="45"/>
        <end position="135"/>
    </location>
</feature>
<keyword evidence="4" id="KW-0732">Signal</keyword>
<dbReference type="EMBL" id="NKXS01005513">
    <property type="protein sequence ID" value="PIN03470.1"/>
    <property type="molecule type" value="Genomic_DNA"/>
</dbReference>
<accession>A0A2G9GDW4</accession>
<dbReference type="InterPro" id="IPR016140">
    <property type="entry name" value="Bifunc_inhib/LTP/seed_store"/>
</dbReference>
<dbReference type="PANTHER" id="PTHR35496:SF4">
    <property type="entry name" value="2S SULFUR-RICH SEED STORAGE PROTEIN 2-LIKE"/>
    <property type="match status" value="1"/>
</dbReference>
<comment type="caution">
    <text evidence="6">The sequence shown here is derived from an EMBL/GenBank/DDBJ whole genome shotgun (WGS) entry which is preliminary data.</text>
</comment>
<evidence type="ECO:0000256" key="4">
    <source>
        <dbReference type="SAM" id="SignalP"/>
    </source>
</evidence>
<comment type="similarity">
    <text evidence="1">Belongs to the 2S seed storage albumins family.</text>
</comment>
<reference evidence="6" key="3">
    <citation type="journal article" date="2018" name="Gigascience">
        <title>Genome assembly of the pink ipe (Handroanthus impetiginosus, Bignoniaceae), a highly-valued ecologically keystone neotropical timber forest tree.</title>
        <authorList>
            <person name="Silva-Junior O.B."/>
            <person name="Novaes E."/>
            <person name="Grattapaglia D."/>
            <person name="Collevatti R.G."/>
        </authorList>
    </citation>
    <scope>NUCLEOTIDE SEQUENCE [LARGE SCALE GENOMIC DNA]</scope>
    <source>
        <strain evidence="6">UFG-1</strain>
        <tissue evidence="6">Leaf</tissue>
    </source>
</reference>
<evidence type="ECO:0000313" key="8">
    <source>
        <dbReference type="Proteomes" id="UP000231279"/>
    </source>
</evidence>
<dbReference type="InterPro" id="IPR036312">
    <property type="entry name" value="Bifun_inhib/LTP/seed_sf"/>
</dbReference>
<dbReference type="InterPro" id="IPR000617">
    <property type="entry name" value="Napin/2SS/CON"/>
</dbReference>
<evidence type="ECO:0000256" key="1">
    <source>
        <dbReference type="ARBA" id="ARBA00008262"/>
    </source>
</evidence>
<gene>
    <name evidence="6" type="ORF">CDL12_24012</name>
    <name evidence="7" type="ORF">CDL12_24013</name>
</gene>
<dbReference type="EMBL" id="NKXS01005513">
    <property type="protein sequence ID" value="PIN03469.1"/>
    <property type="molecule type" value="Genomic_DNA"/>
</dbReference>
<keyword evidence="3" id="KW-0708">Seed storage protein</keyword>
<sequence>MSKSLALAAALLVALIALAGATRYSTTVITTAVDDEPSPGQFQQCLQQIQGRQFRSCQRYLSEQEVIENPREQSLRDCCQQLRNVNENCRCEAVRQAVRQLQQGGGSGQQMEKMQEVYQKASNLPSRCGFRQQLCQFRAVFV</sequence>
<proteinExistence type="inferred from homology"/>
<dbReference type="Pfam" id="PF00234">
    <property type="entry name" value="Tryp_alpha_amyl"/>
    <property type="match status" value="1"/>
</dbReference>
<dbReference type="AlphaFoldDB" id="A0A2G9GDW4"/>
<evidence type="ECO:0000313" key="6">
    <source>
        <dbReference type="EMBL" id="PIN03469.1"/>
    </source>
</evidence>
<evidence type="ECO:0000256" key="2">
    <source>
        <dbReference type="ARBA" id="ARBA00022761"/>
    </source>
</evidence>
<evidence type="ECO:0000256" key="3">
    <source>
        <dbReference type="ARBA" id="ARBA00023129"/>
    </source>
</evidence>
<feature type="signal peptide" evidence="4">
    <location>
        <begin position="1"/>
        <end position="21"/>
    </location>
</feature>
<reference evidence="8" key="2">
    <citation type="journal article" date="2018" name="Gigascience">
        <title>Genome assembly of the Pink Ipe (Handroanthus impetiginosus, Bignoniaceae), a highly valued, ecologically keystone Neotropical timber forest tree.</title>
        <authorList>
            <person name="Silva-Junior O.B."/>
            <person name="Grattapaglia D."/>
            <person name="Novaes E."/>
            <person name="Collevatti R.G."/>
        </authorList>
    </citation>
    <scope>NUCLEOTIDE SEQUENCE [LARGE SCALE GENOMIC DNA]</scope>
    <source>
        <strain evidence="8">cv. UFG-1</strain>
    </source>
</reference>
<dbReference type="GO" id="GO:0045735">
    <property type="term" value="F:nutrient reservoir activity"/>
    <property type="evidence" value="ECO:0007669"/>
    <property type="project" value="UniProtKB-KW"/>
</dbReference>